<comment type="caution">
    <text evidence="6">Lacks conserved residue(s) required for the propagation of feature annotation.</text>
</comment>
<evidence type="ECO:0000313" key="8">
    <source>
        <dbReference type="Proteomes" id="UP000587415"/>
    </source>
</evidence>
<comment type="caution">
    <text evidence="7">The sequence shown here is derived from an EMBL/GenBank/DDBJ whole genome shotgun (WGS) entry which is preliminary data.</text>
</comment>
<keyword evidence="3 6" id="KW-0812">Transmembrane</keyword>
<keyword evidence="4 6" id="KW-1133">Transmembrane helix</keyword>
<reference evidence="7 8" key="1">
    <citation type="submission" date="2020-03" db="EMBL/GenBank/DDBJ databases">
        <title>Genomic Encyclopedia of Type Strains, Phase IV (KMG-IV): sequencing the most valuable type-strain genomes for metagenomic binning, comparative biology and taxonomic classification.</title>
        <authorList>
            <person name="Goeker M."/>
        </authorList>
    </citation>
    <scope>NUCLEOTIDE SEQUENCE [LARGE SCALE GENOMIC DNA]</scope>
    <source>
        <strain evidence="7 8">DSM 4736</strain>
    </source>
</reference>
<organism evidence="7 8">
    <name type="scientific">Brevundimonas alba</name>
    <dbReference type="NCBI Taxonomy" id="74314"/>
    <lineage>
        <taxon>Bacteria</taxon>
        <taxon>Pseudomonadati</taxon>
        <taxon>Pseudomonadota</taxon>
        <taxon>Alphaproteobacteria</taxon>
        <taxon>Caulobacterales</taxon>
        <taxon>Caulobacteraceae</taxon>
        <taxon>Brevundimonas</taxon>
    </lineage>
</organism>
<dbReference type="PANTHER" id="PTHR23427:SF2">
    <property type="entry name" value="SURFEIT LOCUS PROTEIN 1"/>
    <property type="match status" value="1"/>
</dbReference>
<gene>
    <name evidence="7" type="ORF">GGQ87_000526</name>
</gene>
<comment type="similarity">
    <text evidence="2 6">Belongs to the SURF1 family.</text>
</comment>
<evidence type="ECO:0000256" key="3">
    <source>
        <dbReference type="ARBA" id="ARBA00022692"/>
    </source>
</evidence>
<protein>
    <recommendedName>
        <fullName evidence="6">SURF1-like protein</fullName>
    </recommendedName>
</protein>
<evidence type="ECO:0000313" key="7">
    <source>
        <dbReference type="EMBL" id="NJC40268.1"/>
    </source>
</evidence>
<keyword evidence="6" id="KW-1003">Cell membrane</keyword>
<dbReference type="GO" id="GO:0005886">
    <property type="term" value="C:plasma membrane"/>
    <property type="evidence" value="ECO:0007669"/>
    <property type="project" value="UniProtKB-SubCell"/>
</dbReference>
<evidence type="ECO:0000256" key="5">
    <source>
        <dbReference type="ARBA" id="ARBA00023136"/>
    </source>
</evidence>
<dbReference type="Pfam" id="PF02104">
    <property type="entry name" value="SURF1"/>
    <property type="match status" value="1"/>
</dbReference>
<dbReference type="AlphaFoldDB" id="A0A7X6BLS8"/>
<evidence type="ECO:0000256" key="1">
    <source>
        <dbReference type="ARBA" id="ARBA00004370"/>
    </source>
</evidence>
<comment type="subcellular location">
    <subcellularLocation>
        <location evidence="6">Cell membrane</location>
        <topology evidence="6">Multi-pass membrane protein</topology>
    </subcellularLocation>
    <subcellularLocation>
        <location evidence="1">Membrane</location>
    </subcellularLocation>
</comment>
<dbReference type="InterPro" id="IPR045214">
    <property type="entry name" value="Surf1/Surf4"/>
</dbReference>
<feature type="transmembrane region" description="Helical" evidence="6">
    <location>
        <begin position="201"/>
        <end position="221"/>
    </location>
</feature>
<dbReference type="InterPro" id="IPR002994">
    <property type="entry name" value="Surf1/Shy1"/>
</dbReference>
<dbReference type="CDD" id="cd06662">
    <property type="entry name" value="SURF1"/>
    <property type="match status" value="1"/>
</dbReference>
<dbReference type="RefSeq" id="WP_168045165.1">
    <property type="nucleotide sequence ID" value="NZ_JAATJM010000001.1"/>
</dbReference>
<evidence type="ECO:0000256" key="4">
    <source>
        <dbReference type="ARBA" id="ARBA00022989"/>
    </source>
</evidence>
<proteinExistence type="inferred from homology"/>
<sequence>MRRFPWVLTAASAVLFVLLSALGVWQVQRLQWKQGLIAEAEAAAARPAAPLRDVIRTGDTEFRRVLVDCPGLSTAPFVELQTIQDGQAGVRLISACPVDRGVYLVDRGFVADVISARPPVAPDAAPLRIEAVIRTAPGPGPMALPPEGRRFYARDNAAIAKTLGAEGRVAAETLFAVTSTNPEWLALKPSAPPAAFSNNHLGYAITWFGLALALLGVYVALLRRRLKPSHREERPS</sequence>
<dbReference type="PANTHER" id="PTHR23427">
    <property type="entry name" value="SURFEIT LOCUS PROTEIN"/>
    <property type="match status" value="1"/>
</dbReference>
<dbReference type="Proteomes" id="UP000587415">
    <property type="component" value="Unassembled WGS sequence"/>
</dbReference>
<evidence type="ECO:0000256" key="2">
    <source>
        <dbReference type="ARBA" id="ARBA00007165"/>
    </source>
</evidence>
<name>A0A7X6BLS8_9CAUL</name>
<dbReference type="PROSITE" id="PS50895">
    <property type="entry name" value="SURF1"/>
    <property type="match status" value="1"/>
</dbReference>
<accession>A0A7X6BLS8</accession>
<dbReference type="EMBL" id="JAATJM010000001">
    <property type="protein sequence ID" value="NJC40268.1"/>
    <property type="molecule type" value="Genomic_DNA"/>
</dbReference>
<keyword evidence="8" id="KW-1185">Reference proteome</keyword>
<keyword evidence="5 6" id="KW-0472">Membrane</keyword>
<evidence type="ECO:0000256" key="6">
    <source>
        <dbReference type="RuleBase" id="RU363076"/>
    </source>
</evidence>